<name>A0AAD5JWZ4_9FUNG</name>
<gene>
    <name evidence="1" type="ORF">BDA99DRAFT_530116</name>
</gene>
<reference evidence="1" key="2">
    <citation type="submission" date="2023-02" db="EMBL/GenBank/DDBJ databases">
        <authorList>
            <consortium name="DOE Joint Genome Institute"/>
            <person name="Mondo S.J."/>
            <person name="Chang Y."/>
            <person name="Wang Y."/>
            <person name="Ahrendt S."/>
            <person name="Andreopoulos W."/>
            <person name="Barry K."/>
            <person name="Beard J."/>
            <person name="Benny G.L."/>
            <person name="Blankenship S."/>
            <person name="Bonito G."/>
            <person name="Cuomo C."/>
            <person name="Desiro A."/>
            <person name="Gervers K.A."/>
            <person name="Hundley H."/>
            <person name="Kuo A."/>
            <person name="LaButti K."/>
            <person name="Lang B.F."/>
            <person name="Lipzen A."/>
            <person name="O'Donnell K."/>
            <person name="Pangilinan J."/>
            <person name="Reynolds N."/>
            <person name="Sandor L."/>
            <person name="Smith M.W."/>
            <person name="Tsang A."/>
            <person name="Grigoriev I.V."/>
            <person name="Stajich J.E."/>
            <person name="Spatafora J.W."/>
        </authorList>
    </citation>
    <scope>NUCLEOTIDE SEQUENCE</scope>
    <source>
        <strain evidence="1">RSA 2281</strain>
    </source>
</reference>
<dbReference type="InterPro" id="IPR036047">
    <property type="entry name" value="F-box-like_dom_sf"/>
</dbReference>
<evidence type="ECO:0000313" key="1">
    <source>
        <dbReference type="EMBL" id="KAI9243622.1"/>
    </source>
</evidence>
<keyword evidence="2" id="KW-1185">Reference proteome</keyword>
<proteinExistence type="predicted"/>
<organism evidence="1 2">
    <name type="scientific">Phascolomyces articulosus</name>
    <dbReference type="NCBI Taxonomy" id="60185"/>
    <lineage>
        <taxon>Eukaryota</taxon>
        <taxon>Fungi</taxon>
        <taxon>Fungi incertae sedis</taxon>
        <taxon>Mucoromycota</taxon>
        <taxon>Mucoromycotina</taxon>
        <taxon>Mucoromycetes</taxon>
        <taxon>Mucorales</taxon>
        <taxon>Lichtheimiaceae</taxon>
        <taxon>Phascolomyces</taxon>
    </lineage>
</organism>
<dbReference type="Proteomes" id="UP001209540">
    <property type="component" value="Unassembled WGS sequence"/>
</dbReference>
<evidence type="ECO:0008006" key="3">
    <source>
        <dbReference type="Google" id="ProtNLM"/>
    </source>
</evidence>
<dbReference type="AlphaFoldDB" id="A0AAD5JWZ4"/>
<evidence type="ECO:0000313" key="2">
    <source>
        <dbReference type="Proteomes" id="UP001209540"/>
    </source>
</evidence>
<dbReference type="SUPFAM" id="SSF52047">
    <property type="entry name" value="RNI-like"/>
    <property type="match status" value="1"/>
</dbReference>
<dbReference type="SUPFAM" id="SSF81383">
    <property type="entry name" value="F-box domain"/>
    <property type="match status" value="1"/>
</dbReference>
<reference evidence="1" key="1">
    <citation type="journal article" date="2022" name="IScience">
        <title>Evolution of zygomycete secretomes and the origins of terrestrial fungal ecologies.</title>
        <authorList>
            <person name="Chang Y."/>
            <person name="Wang Y."/>
            <person name="Mondo S."/>
            <person name="Ahrendt S."/>
            <person name="Andreopoulos W."/>
            <person name="Barry K."/>
            <person name="Beard J."/>
            <person name="Benny G.L."/>
            <person name="Blankenship S."/>
            <person name="Bonito G."/>
            <person name="Cuomo C."/>
            <person name="Desiro A."/>
            <person name="Gervers K.A."/>
            <person name="Hundley H."/>
            <person name="Kuo A."/>
            <person name="LaButti K."/>
            <person name="Lang B.F."/>
            <person name="Lipzen A."/>
            <person name="O'Donnell K."/>
            <person name="Pangilinan J."/>
            <person name="Reynolds N."/>
            <person name="Sandor L."/>
            <person name="Smith M.E."/>
            <person name="Tsang A."/>
            <person name="Grigoriev I.V."/>
            <person name="Stajich J.E."/>
            <person name="Spatafora J.W."/>
        </authorList>
    </citation>
    <scope>NUCLEOTIDE SEQUENCE</scope>
    <source>
        <strain evidence="1">RSA 2281</strain>
    </source>
</reference>
<accession>A0AAD5JWZ4</accession>
<dbReference type="Gene3D" id="1.20.1280.50">
    <property type="match status" value="1"/>
</dbReference>
<protein>
    <recommendedName>
        <fullName evidence="3">F-box domain-containing protein</fullName>
    </recommendedName>
</protein>
<sequence>MLTGNPANCQTPSTINGASLQRQSCDSTYANNRTQQIHVNNSDYLLLDQQPPYEKAKRNIQYSQQHQRQHYVDIITQSPQEILCLIINFLPMDTRVQCIKVCPAWRKTLLQCPEAWKVIKGDDEAYKLLPLVSHHIEILTIRNEKVAVCFRHMDDFAHLQSLLLSIEENHQAFTTIDTNDIYQALKSVSGTLTRLKLEWAEATFSFGRILSICKRLTMIQLIVWEVTDYEKNEYIVGSNATFLTSISLEPNINNFENRINVSKIQPLLRLLPHLQYLRLECSASDDDISSAINTSDHPYLTTLITDMCNFEITYKIPDDMLPAPQDTINKQRPTIDHENQLVISSTISNNGLKCLILHSMHSTTEIQTLFEQSKDSLRTLCLAPRNNKKKDSIQPMAIENNNWHRISSFTLSQLVYFQIETWLNATTEFLSTHLPTMLLHMPALETLVLGNISTGDANLTVLDNIYSSITQLTRLQSLRFVEYNVFGQGILHFLEHPPPRLQQLMMYGCIGVTFPVLERMAKMQQLKSLIQLGLDIDVTIAEYTQFLELIGHHTNLSYLEIGVGRVSECRLQSIIQCKTLSTLVLRRVFGLTDKMVTELRSSIQHVVVVSEWEDPPFPVPPLC</sequence>
<dbReference type="InterPro" id="IPR032675">
    <property type="entry name" value="LRR_dom_sf"/>
</dbReference>
<dbReference type="Gene3D" id="3.80.10.10">
    <property type="entry name" value="Ribonuclease Inhibitor"/>
    <property type="match status" value="2"/>
</dbReference>
<dbReference type="EMBL" id="JAIXMP010000069">
    <property type="protein sequence ID" value="KAI9243622.1"/>
    <property type="molecule type" value="Genomic_DNA"/>
</dbReference>
<comment type="caution">
    <text evidence="1">The sequence shown here is derived from an EMBL/GenBank/DDBJ whole genome shotgun (WGS) entry which is preliminary data.</text>
</comment>